<protein>
    <submittedName>
        <fullName evidence="3">WGS project CCBQ000000000 data, contig 00014</fullName>
    </submittedName>
</protein>
<dbReference type="EMBL" id="CCBQ010000039">
    <property type="protein sequence ID" value="CDO94637.1"/>
    <property type="molecule type" value="Genomic_DNA"/>
</dbReference>
<dbReference type="PANTHER" id="PTHR12436:SF4">
    <property type="entry name" value="LEUKOCYTE RECEPTOR CLUSTER MEMBER 8"/>
    <property type="match status" value="1"/>
</dbReference>
<feature type="region of interest" description="Disordered" evidence="1">
    <location>
        <begin position="1"/>
        <end position="41"/>
    </location>
</feature>
<feature type="region of interest" description="Disordered" evidence="1">
    <location>
        <begin position="228"/>
        <end position="295"/>
    </location>
</feature>
<dbReference type="PROSITE" id="PS50250">
    <property type="entry name" value="PCI"/>
    <property type="match status" value="1"/>
</dbReference>
<evidence type="ECO:0000313" key="4">
    <source>
        <dbReference type="Proteomes" id="UP000031516"/>
    </source>
</evidence>
<evidence type="ECO:0000313" key="3">
    <source>
        <dbReference type="EMBL" id="CDO94637.1"/>
    </source>
</evidence>
<dbReference type="Pfam" id="PF03399">
    <property type="entry name" value="SAC3_GANP"/>
    <property type="match status" value="1"/>
</dbReference>
<accession>A0A0A8L8S8</accession>
<organism evidence="3 4">
    <name type="scientific">Kluyveromyces dobzhanskii CBS 2104</name>
    <dbReference type="NCBI Taxonomy" id="1427455"/>
    <lineage>
        <taxon>Eukaryota</taxon>
        <taxon>Fungi</taxon>
        <taxon>Dikarya</taxon>
        <taxon>Ascomycota</taxon>
        <taxon>Saccharomycotina</taxon>
        <taxon>Saccharomycetes</taxon>
        <taxon>Saccharomycetales</taxon>
        <taxon>Saccharomycetaceae</taxon>
        <taxon>Kluyveromyces</taxon>
    </lineage>
</organism>
<dbReference type="InterPro" id="IPR000717">
    <property type="entry name" value="PCI_dom"/>
</dbReference>
<dbReference type="OrthoDB" id="199574at2759"/>
<dbReference type="InterPro" id="IPR005062">
    <property type="entry name" value="SAC3/GANP/THP3_conserved"/>
</dbReference>
<evidence type="ECO:0000256" key="1">
    <source>
        <dbReference type="SAM" id="MobiDB-lite"/>
    </source>
</evidence>
<gene>
    <name evidence="3" type="ORF">KLDO_g2896</name>
</gene>
<feature type="domain" description="PCI" evidence="2">
    <location>
        <begin position="436"/>
        <end position="616"/>
    </location>
</feature>
<dbReference type="AlphaFoldDB" id="A0A0A8L8S8"/>
<dbReference type="GO" id="GO:0005634">
    <property type="term" value="C:nucleus"/>
    <property type="evidence" value="ECO:0007669"/>
    <property type="project" value="TreeGrafter"/>
</dbReference>
<name>A0A0A8L8S8_9SACH</name>
<sequence length="623" mass="71037">MNTYNQVKPITLGGKGPKTNNRQKSASADKQTAPAADTNYGTLPAGLGNSIPELRARLKNERKKAMSMEVLDVDLKSNNSKLDYTPQFDHILEPISDILKEPLPSSFYRFVDKEYKAAELMNLPNKRLRLVSREIRLLLKEAIAKGVVQKNDWDQQHLTRAFGNKLNHHSILSQERLSCFLTPEERKIAIDSIPYEQIGIAPPEVSTTSDNTNTYQAVDPTSIVTVETRSKVPPPPPSIDTRPTPPWAQNVRPVNTTNDMSKKPHVSHSPPVPLPSRVSTSSIPNPVLKKSPVKNEVSRRLERLKRFARPDAPELPPGSKRVKIDDDDSYSDLNAITNKAYKFDKDMPIIGQCQILEKKYLRLTSEPDPAKVRPLGVLMKALDWISDKFRSGSCSYQYFCDQLKSLRQDLKVQMIENDFTVAVYKTHARAALENGDIGEYNQCQSSLKSLFEKDGVDKSDLPEFISYRILYHMMTSDHSSINQLRFQLLEKLHPISSDERIQRALKMADAQIENNYHIFMRLYQKTKGPERHLVNQFIKKERLSALNCMCKAYARLPLQFLAPELHFNDANEAFEYLTELELIQFMVVPENNPDDIYLDCKSCRSTIVKHFGNSRRIDIKGQI</sequence>
<dbReference type="PANTHER" id="PTHR12436">
    <property type="entry name" value="80 KDA MCM3-ASSOCIATED PROTEIN"/>
    <property type="match status" value="1"/>
</dbReference>
<comment type="caution">
    <text evidence="3">The sequence shown here is derived from an EMBL/GenBank/DDBJ whole genome shotgun (WGS) entry which is preliminary data.</text>
</comment>
<dbReference type="InterPro" id="IPR045107">
    <property type="entry name" value="SAC3/GANP/THP3"/>
</dbReference>
<dbReference type="Proteomes" id="UP000031516">
    <property type="component" value="Unassembled WGS sequence"/>
</dbReference>
<feature type="compositionally biased region" description="Pro residues" evidence="1">
    <location>
        <begin position="232"/>
        <end position="246"/>
    </location>
</feature>
<evidence type="ECO:0000259" key="2">
    <source>
        <dbReference type="PROSITE" id="PS50250"/>
    </source>
</evidence>
<keyword evidence="4" id="KW-1185">Reference proteome</keyword>
<reference evidence="3 4" key="1">
    <citation type="submission" date="2014-03" db="EMBL/GenBank/DDBJ databases">
        <title>The genome of Kluyveromyces dobzhanskii.</title>
        <authorList>
            <person name="Nystedt B."/>
            <person name="Astrom S."/>
        </authorList>
    </citation>
    <scope>NUCLEOTIDE SEQUENCE [LARGE SCALE GENOMIC DNA]</scope>
    <source>
        <strain evidence="3 4">CBS 2104</strain>
    </source>
</reference>
<dbReference type="Gene3D" id="1.25.40.990">
    <property type="match status" value="1"/>
</dbReference>
<proteinExistence type="predicted"/>
<feature type="compositionally biased region" description="Polar residues" evidence="1">
    <location>
        <begin position="18"/>
        <end position="30"/>
    </location>
</feature>